<keyword evidence="3" id="KW-1185">Reference proteome</keyword>
<dbReference type="SMART" id="SM00494">
    <property type="entry name" value="ChtBD2"/>
    <property type="match status" value="1"/>
</dbReference>
<dbReference type="GO" id="GO:0008061">
    <property type="term" value="F:chitin binding"/>
    <property type="evidence" value="ECO:0007669"/>
    <property type="project" value="InterPro"/>
</dbReference>
<dbReference type="Proteomes" id="UP000297194">
    <property type="component" value="Segment"/>
</dbReference>
<dbReference type="Pfam" id="PF01607">
    <property type="entry name" value="CBM_14"/>
    <property type="match status" value="1"/>
</dbReference>
<dbReference type="KEGG" id="vg:40527085"/>
<organism evidence="2 3">
    <name type="scientific">Mythimna unipuncta nucleopolyhedrovirus</name>
    <dbReference type="NCBI Taxonomy" id="447897"/>
    <lineage>
        <taxon>Viruses</taxon>
        <taxon>Viruses incertae sedis</taxon>
        <taxon>Naldaviricetes</taxon>
        <taxon>Lefavirales</taxon>
        <taxon>Baculoviridae</taxon>
        <taxon>Alphabaculovirus</taxon>
    </lineage>
</organism>
<evidence type="ECO:0000313" key="3">
    <source>
        <dbReference type="Proteomes" id="UP000297194"/>
    </source>
</evidence>
<evidence type="ECO:0000313" key="2">
    <source>
        <dbReference type="EMBL" id="AUV65410.1"/>
    </source>
</evidence>
<sequence length="92" mass="10920">MWLLLALFIVVKLIIFHKLKDMHYDFHINKTCPNGYHGLAPDPYDCNTYYLCPQRQLFYCDHGQQFDLDKQSCVEATFDRGCVGRLYRNLLL</sequence>
<accession>A0A2K9VSI7</accession>
<name>A0A2K9VSI7_9ABAC</name>
<dbReference type="SUPFAM" id="SSF57625">
    <property type="entry name" value="Invertebrate chitin-binding proteins"/>
    <property type="match status" value="1"/>
</dbReference>
<proteinExistence type="predicted"/>
<reference evidence="2" key="1">
    <citation type="journal article" date="2017" name="Virus Genes">
        <title>The complete genome sequence of a third distinct baculovirus isolated from the true armyworm, Mythimna unipuncta, contains two copies of the lef-7 gene.</title>
        <authorList>
            <person name="Harrison R.L."/>
            <person name="Mowery J.D."/>
            <person name="Rowley D.L."/>
            <person name="Bauchan G.R."/>
            <person name="Theilmann D.A."/>
            <person name="Rohrmann G.F."/>
            <person name="Erlandson M.A."/>
        </authorList>
    </citation>
    <scope>NUCLEOTIDE SEQUENCE [LARGE SCALE GENOMIC DNA]</scope>
    <source>
        <strain evidence="2">#7</strain>
    </source>
</reference>
<dbReference type="RefSeq" id="YP_009666805.1">
    <property type="nucleotide sequence ID" value="NC_043530.1"/>
</dbReference>
<dbReference type="GO" id="GO:0005576">
    <property type="term" value="C:extracellular region"/>
    <property type="evidence" value="ECO:0007669"/>
    <property type="project" value="InterPro"/>
</dbReference>
<feature type="domain" description="Chitin-binding type-2" evidence="1">
    <location>
        <begin position="29"/>
        <end position="84"/>
    </location>
</feature>
<dbReference type="InterPro" id="IPR002557">
    <property type="entry name" value="Chitin-bd_dom"/>
</dbReference>
<dbReference type="EMBL" id="MF375894">
    <property type="protein sequence ID" value="AUV65410.1"/>
    <property type="molecule type" value="Genomic_DNA"/>
</dbReference>
<protein>
    <recommendedName>
        <fullName evidence="1">Chitin-binding type-2 domain-containing protein</fullName>
    </recommendedName>
</protein>
<dbReference type="InterPro" id="IPR036508">
    <property type="entry name" value="Chitin-bd_dom_sf"/>
</dbReference>
<evidence type="ECO:0000259" key="1">
    <source>
        <dbReference type="PROSITE" id="PS50940"/>
    </source>
</evidence>
<dbReference type="PROSITE" id="PS50940">
    <property type="entry name" value="CHIT_BIND_II"/>
    <property type="match status" value="1"/>
</dbReference>
<dbReference type="GeneID" id="40527085"/>